<reference evidence="2" key="1">
    <citation type="journal article" date="2014" name="Front. Microbiol.">
        <title>High frequency of phylogenetically diverse reductive dehalogenase-homologous genes in deep subseafloor sedimentary metagenomes.</title>
        <authorList>
            <person name="Kawai M."/>
            <person name="Futagami T."/>
            <person name="Toyoda A."/>
            <person name="Takaki Y."/>
            <person name="Nishi S."/>
            <person name="Hori S."/>
            <person name="Arai W."/>
            <person name="Tsubouchi T."/>
            <person name="Morono Y."/>
            <person name="Uchiyama I."/>
            <person name="Ito T."/>
            <person name="Fujiyama A."/>
            <person name="Inagaki F."/>
            <person name="Takami H."/>
        </authorList>
    </citation>
    <scope>NUCLEOTIDE SEQUENCE</scope>
    <source>
        <strain evidence="2">Expedition CK06-06</strain>
    </source>
</reference>
<dbReference type="EMBL" id="BARU01019574">
    <property type="protein sequence ID" value="GAH54330.1"/>
    <property type="molecule type" value="Genomic_DNA"/>
</dbReference>
<evidence type="ECO:0000256" key="1">
    <source>
        <dbReference type="SAM" id="Phobius"/>
    </source>
</evidence>
<name>X1HB76_9ZZZZ</name>
<proteinExistence type="predicted"/>
<dbReference type="NCBIfam" id="TIGR02532">
    <property type="entry name" value="IV_pilin_GFxxxE"/>
    <property type="match status" value="1"/>
</dbReference>
<organism evidence="2">
    <name type="scientific">marine sediment metagenome</name>
    <dbReference type="NCBI Taxonomy" id="412755"/>
    <lineage>
        <taxon>unclassified sequences</taxon>
        <taxon>metagenomes</taxon>
        <taxon>ecological metagenomes</taxon>
    </lineage>
</organism>
<sequence>MSNKKHGFSLIEVIVSMVIFAVGFVFLAAFGAVNIMHLRVNQVRARLHILTESTTDDIQRWIKEPTPAPGGPTRFEDIWNDGDLGVLNPGDTLTTYTSRTITAVVLFDHVVGTTPSATDARIYVRIISDGFCGEKTIKDSLDFCLSNYGMGE</sequence>
<protein>
    <submittedName>
        <fullName evidence="2">Uncharacterized protein</fullName>
    </submittedName>
</protein>
<evidence type="ECO:0000313" key="2">
    <source>
        <dbReference type="EMBL" id="GAH54330.1"/>
    </source>
</evidence>
<keyword evidence="1" id="KW-0472">Membrane</keyword>
<dbReference type="Pfam" id="PF07963">
    <property type="entry name" value="N_methyl"/>
    <property type="match status" value="1"/>
</dbReference>
<keyword evidence="1" id="KW-1133">Transmembrane helix</keyword>
<accession>X1HB76</accession>
<keyword evidence="1" id="KW-0812">Transmembrane</keyword>
<dbReference type="AlphaFoldDB" id="X1HB76"/>
<comment type="caution">
    <text evidence="2">The sequence shown here is derived from an EMBL/GenBank/DDBJ whole genome shotgun (WGS) entry which is preliminary data.</text>
</comment>
<feature type="transmembrane region" description="Helical" evidence="1">
    <location>
        <begin position="13"/>
        <end position="36"/>
    </location>
</feature>
<dbReference type="InterPro" id="IPR012902">
    <property type="entry name" value="N_methyl_site"/>
</dbReference>
<gene>
    <name evidence="2" type="ORF">S03H2_32228</name>
</gene>